<feature type="transmembrane region" description="Helical" evidence="6">
    <location>
        <begin position="12"/>
        <end position="33"/>
    </location>
</feature>
<dbReference type="Pfam" id="PF10277">
    <property type="entry name" value="Frag1"/>
    <property type="match status" value="1"/>
</dbReference>
<feature type="transmembrane region" description="Helical" evidence="6">
    <location>
        <begin position="94"/>
        <end position="110"/>
    </location>
</feature>
<evidence type="ECO:0000256" key="2">
    <source>
        <dbReference type="ARBA" id="ARBA00006565"/>
    </source>
</evidence>
<protein>
    <submittedName>
        <fullName evidence="8">DNA damage-regulated autophagy modulator protein 2</fullName>
    </submittedName>
</protein>
<evidence type="ECO:0000313" key="9">
    <source>
        <dbReference type="EnsemblMetazoa" id="KAF7488802.1"/>
    </source>
</evidence>
<feature type="transmembrane region" description="Helical" evidence="6">
    <location>
        <begin position="200"/>
        <end position="224"/>
    </location>
</feature>
<feature type="domain" description="CWH43-like N-terminal" evidence="7">
    <location>
        <begin position="9"/>
        <end position="226"/>
    </location>
</feature>
<feature type="transmembrane region" description="Helical" evidence="6">
    <location>
        <begin position="159"/>
        <end position="180"/>
    </location>
</feature>
<keyword evidence="4 6" id="KW-1133">Transmembrane helix</keyword>
<gene>
    <name evidence="8" type="ORF">SSS_1931</name>
</gene>
<dbReference type="OrthoDB" id="6515867at2759"/>
<keyword evidence="5 6" id="KW-0472">Membrane</keyword>
<comment type="subcellular location">
    <subcellularLocation>
        <location evidence="1">Endomembrane system</location>
        <topology evidence="1">Multi-pass membrane protein</topology>
    </subcellularLocation>
</comment>
<evidence type="ECO:0000256" key="5">
    <source>
        <dbReference type="ARBA" id="ARBA00023136"/>
    </source>
</evidence>
<evidence type="ECO:0000313" key="8">
    <source>
        <dbReference type="EMBL" id="KAF7488802.1"/>
    </source>
</evidence>
<dbReference type="EMBL" id="WVUK01000065">
    <property type="protein sequence ID" value="KAF7488802.1"/>
    <property type="molecule type" value="Genomic_DNA"/>
</dbReference>
<dbReference type="AlphaFoldDB" id="A0A834V906"/>
<evidence type="ECO:0000256" key="3">
    <source>
        <dbReference type="ARBA" id="ARBA00022692"/>
    </source>
</evidence>
<keyword evidence="10" id="KW-1185">Reference proteome</keyword>
<keyword evidence="3 6" id="KW-0812">Transmembrane</keyword>
<comment type="similarity">
    <text evidence="2">Belongs to the DRAM/TMEM150 family.</text>
</comment>
<dbReference type="EnsemblMetazoa" id="SSS_1931s_mrna">
    <property type="protein sequence ID" value="KAF7488802.1"/>
    <property type="gene ID" value="SSS_1931"/>
</dbReference>
<organism evidence="8">
    <name type="scientific">Sarcoptes scabiei</name>
    <name type="common">Itch mite</name>
    <name type="synonym">Acarus scabiei</name>
    <dbReference type="NCBI Taxonomy" id="52283"/>
    <lineage>
        <taxon>Eukaryota</taxon>
        <taxon>Metazoa</taxon>
        <taxon>Ecdysozoa</taxon>
        <taxon>Arthropoda</taxon>
        <taxon>Chelicerata</taxon>
        <taxon>Arachnida</taxon>
        <taxon>Acari</taxon>
        <taxon>Acariformes</taxon>
        <taxon>Sarcoptiformes</taxon>
        <taxon>Astigmata</taxon>
        <taxon>Psoroptidia</taxon>
        <taxon>Sarcoptoidea</taxon>
        <taxon>Sarcoptidae</taxon>
        <taxon>Sarcoptinae</taxon>
        <taxon>Sarcoptes</taxon>
    </lineage>
</organism>
<name>A0A834V906_SARSC</name>
<evidence type="ECO:0000256" key="4">
    <source>
        <dbReference type="ARBA" id="ARBA00022989"/>
    </source>
</evidence>
<dbReference type="Proteomes" id="UP000070412">
    <property type="component" value="Unassembled WGS sequence"/>
</dbReference>
<accession>A0A834V906</accession>
<evidence type="ECO:0000259" key="7">
    <source>
        <dbReference type="Pfam" id="PF10277"/>
    </source>
</evidence>
<dbReference type="GO" id="GO:0012505">
    <property type="term" value="C:endomembrane system"/>
    <property type="evidence" value="ECO:0007669"/>
    <property type="project" value="UniProtKB-SubCell"/>
</dbReference>
<evidence type="ECO:0000313" key="10">
    <source>
        <dbReference type="Proteomes" id="UP000070412"/>
    </source>
</evidence>
<feature type="transmembrane region" description="Helical" evidence="6">
    <location>
        <begin position="53"/>
        <end position="73"/>
    </location>
</feature>
<evidence type="ECO:0000256" key="6">
    <source>
        <dbReference type="SAM" id="Phobius"/>
    </source>
</evidence>
<reference evidence="10" key="1">
    <citation type="journal article" date="2020" name="PLoS Negl. Trop. Dis.">
        <title>High-quality nuclear genome for Sarcoptes scabiei-A critical resource for a neglected parasite.</title>
        <authorList>
            <person name="Korhonen P.K."/>
            <person name="Gasser R.B."/>
            <person name="Ma G."/>
            <person name="Wang T."/>
            <person name="Stroehlein A.J."/>
            <person name="Young N.D."/>
            <person name="Ang C.S."/>
            <person name="Fernando D.D."/>
            <person name="Lu H.C."/>
            <person name="Taylor S."/>
            <person name="Reynolds S.L."/>
            <person name="Mofiz E."/>
            <person name="Najaraj S.H."/>
            <person name="Gowda H."/>
            <person name="Madugundu A."/>
            <person name="Renuse S."/>
            <person name="Holt D."/>
            <person name="Pandey A."/>
            <person name="Papenfuss A.T."/>
            <person name="Fischer K."/>
        </authorList>
    </citation>
    <scope>NUCLEOTIDE SEQUENCE [LARGE SCALE GENOMIC DNA]</scope>
</reference>
<proteinExistence type="inferred from homology"/>
<dbReference type="InterPro" id="IPR019402">
    <property type="entry name" value="CWH43_N"/>
</dbReference>
<dbReference type="InterPro" id="IPR050911">
    <property type="entry name" value="DRAM/TMEM150_Autophagy_Mod"/>
</dbReference>
<sequence length="266" mass="30801">MIINNWFVARLPIIIGCWIFSFPFLLLTIEIILRHVEPILPYVSDLGVILPSAVLFTCFMCSIALLMSYFVILRFHLNKRLLHKTISKRNRTQLITGIMIVISMSAIGSFRNAENYFIQIVHNVMASILFLMLAIDILLAIEINQSISDQESIIIVQKILLFLCLLFSFTVVVGAFISFRNDPWIFFHQHRRLHWSSKQIGYYGHLLSTVSEWVLILMSAPYLFTYGKHFKRFLFEQNQSIIPERIDAEIDCAIRVPSKTLLNVSS</sequence>
<feature type="transmembrane region" description="Helical" evidence="6">
    <location>
        <begin position="116"/>
        <end position="139"/>
    </location>
</feature>
<reference evidence="9" key="3">
    <citation type="submission" date="2022-06" db="UniProtKB">
        <authorList>
            <consortium name="EnsemblMetazoa"/>
        </authorList>
    </citation>
    <scope>IDENTIFICATION</scope>
</reference>
<dbReference type="PANTHER" id="PTHR21324:SF2">
    <property type="entry name" value="EG:22E5.9 PROTEIN"/>
    <property type="match status" value="1"/>
</dbReference>
<dbReference type="OMA" id="EISWANY"/>
<evidence type="ECO:0000256" key="1">
    <source>
        <dbReference type="ARBA" id="ARBA00004127"/>
    </source>
</evidence>
<reference evidence="8" key="2">
    <citation type="submission" date="2020-01" db="EMBL/GenBank/DDBJ databases">
        <authorList>
            <person name="Korhonen P.K.K."/>
            <person name="Guangxu M.G."/>
            <person name="Wang T.W."/>
            <person name="Stroehlein A.J.S."/>
            <person name="Young N.D."/>
            <person name="Ang C.-S.A."/>
            <person name="Fernando D.W.F."/>
            <person name="Lu H.L."/>
            <person name="Taylor S.T."/>
            <person name="Ehtesham M.E.M."/>
            <person name="Najaraj S.H.N."/>
            <person name="Harsha G.H.G."/>
            <person name="Madugundu A.M."/>
            <person name="Renuse S.R."/>
            <person name="Holt D.H."/>
            <person name="Pandey A.P."/>
            <person name="Papenfuss A.P."/>
            <person name="Gasser R.B.G."/>
            <person name="Fischer K.F."/>
        </authorList>
    </citation>
    <scope>NUCLEOTIDE SEQUENCE</scope>
    <source>
        <strain evidence="8">SSS_KF_BRIS2020</strain>
    </source>
</reference>
<dbReference type="PANTHER" id="PTHR21324">
    <property type="entry name" value="FASTING-INDUCIBLE INTEGRAL MEMBRANE PROTEIN TM6P1-RELATED"/>
    <property type="match status" value="1"/>
</dbReference>